<keyword evidence="1 4" id="KW-0808">Transferase</keyword>
<dbReference type="InterPro" id="IPR000182">
    <property type="entry name" value="GNAT_dom"/>
</dbReference>
<dbReference type="AlphaFoldDB" id="A0A0E4H9D5"/>
<dbReference type="Gene3D" id="3.40.630.30">
    <property type="match status" value="1"/>
</dbReference>
<sequence length="172" mass="19885">MIQLLKIGLESVEDLRDISCETYYDTFKDSIVNPDDMDNFLRDAYSLETLSQELENPESEFFFLYADKRLVGYLKLNVGAAQTEADVAENTLEIQRIYVRPSEKRQGFGTILMDFAMKHAKEAGYDSVWLGVWEHNDAAQAFYKEHGFIRVGEHVYWTGNQADTDHILLKEI</sequence>
<dbReference type="PANTHER" id="PTHR43877">
    <property type="entry name" value="AMINOALKYLPHOSPHONATE N-ACETYLTRANSFERASE-RELATED-RELATED"/>
    <property type="match status" value="1"/>
</dbReference>
<evidence type="ECO:0000313" key="4">
    <source>
        <dbReference type="EMBL" id="CQR25939.1"/>
    </source>
</evidence>
<keyword evidence="5" id="KW-1185">Reference proteome</keyword>
<protein>
    <submittedName>
        <fullName evidence="4">Histone acetyltransferase HPA2-like acetyltransferase</fullName>
    </submittedName>
</protein>
<evidence type="ECO:0000256" key="2">
    <source>
        <dbReference type="ARBA" id="ARBA00023315"/>
    </source>
</evidence>
<dbReference type="InterPro" id="IPR016181">
    <property type="entry name" value="Acyl_CoA_acyltransferase"/>
</dbReference>
<keyword evidence="2" id="KW-0012">Acyltransferase</keyword>
<dbReference type="CDD" id="cd04301">
    <property type="entry name" value="NAT_SF"/>
    <property type="match status" value="1"/>
</dbReference>
<dbReference type="OrthoDB" id="7205533at2"/>
<dbReference type="Proteomes" id="UP000198604">
    <property type="component" value="Unassembled WGS sequence"/>
</dbReference>
<evidence type="ECO:0000256" key="1">
    <source>
        <dbReference type="ARBA" id="ARBA00022679"/>
    </source>
</evidence>
<evidence type="ECO:0000259" key="3">
    <source>
        <dbReference type="PROSITE" id="PS51186"/>
    </source>
</evidence>
<accession>A0A0E4H9D5</accession>
<dbReference type="RefSeq" id="WP_093651453.1">
    <property type="nucleotide sequence ID" value="NZ_CTEN01000005.1"/>
</dbReference>
<dbReference type="STRING" id="1608583.BN1356_02284"/>
<feature type="domain" description="N-acetyltransferase" evidence="3">
    <location>
        <begin position="2"/>
        <end position="171"/>
    </location>
</feature>
<dbReference type="InterPro" id="IPR050832">
    <property type="entry name" value="Bact_Acetyltransf"/>
</dbReference>
<evidence type="ECO:0000313" key="5">
    <source>
        <dbReference type="Proteomes" id="UP000198604"/>
    </source>
</evidence>
<gene>
    <name evidence="4" type="ORF">BN1356_02284</name>
</gene>
<dbReference type="SUPFAM" id="SSF55729">
    <property type="entry name" value="Acyl-CoA N-acyltransferases (Nat)"/>
    <property type="match status" value="1"/>
</dbReference>
<organism evidence="4 5">
    <name type="scientific">Streptococcus varani</name>
    <dbReference type="NCBI Taxonomy" id="1608583"/>
    <lineage>
        <taxon>Bacteria</taxon>
        <taxon>Bacillati</taxon>
        <taxon>Bacillota</taxon>
        <taxon>Bacilli</taxon>
        <taxon>Lactobacillales</taxon>
        <taxon>Streptococcaceae</taxon>
        <taxon>Streptococcus</taxon>
    </lineage>
</organism>
<proteinExistence type="predicted"/>
<dbReference type="EMBL" id="CTEN01000005">
    <property type="protein sequence ID" value="CQR25939.1"/>
    <property type="molecule type" value="Genomic_DNA"/>
</dbReference>
<dbReference type="Pfam" id="PF00583">
    <property type="entry name" value="Acetyltransf_1"/>
    <property type="match status" value="1"/>
</dbReference>
<dbReference type="PROSITE" id="PS51186">
    <property type="entry name" value="GNAT"/>
    <property type="match status" value="1"/>
</dbReference>
<dbReference type="GO" id="GO:0016747">
    <property type="term" value="F:acyltransferase activity, transferring groups other than amino-acyl groups"/>
    <property type="evidence" value="ECO:0007669"/>
    <property type="project" value="InterPro"/>
</dbReference>
<name>A0A0E4H9D5_9STRE</name>
<reference evidence="5" key="1">
    <citation type="submission" date="2015-03" db="EMBL/GenBank/DDBJ databases">
        <authorList>
            <person name="Urmite Genomes"/>
        </authorList>
    </citation>
    <scope>NUCLEOTIDE SEQUENCE [LARGE SCALE GENOMIC DNA]</scope>
    <source>
        <strain evidence="5">FF10</strain>
    </source>
</reference>